<dbReference type="InterPro" id="IPR045865">
    <property type="entry name" value="ACT-like_dom_sf"/>
</dbReference>
<comment type="caution">
    <text evidence="13">The sequence shown here is derived from an EMBL/GenBank/DDBJ whole genome shotgun (WGS) entry which is preliminary data.</text>
</comment>
<dbReference type="SUPFAM" id="SSF52283">
    <property type="entry name" value="Formate/glycerate dehydrogenase catalytic domain-like"/>
    <property type="match status" value="1"/>
</dbReference>
<dbReference type="InterPro" id="IPR036291">
    <property type="entry name" value="NAD(P)-bd_dom_sf"/>
</dbReference>
<dbReference type="OrthoDB" id="9805416at2"/>
<dbReference type="InterPro" id="IPR002912">
    <property type="entry name" value="ACT_dom"/>
</dbReference>
<dbReference type="Pfam" id="PF00389">
    <property type="entry name" value="2-Hacid_dh"/>
    <property type="match status" value="1"/>
</dbReference>
<proteinExistence type="inferred from homology"/>
<keyword evidence="14" id="KW-1185">Reference proteome</keyword>
<evidence type="ECO:0000256" key="10">
    <source>
        <dbReference type="ARBA" id="ARBA00048731"/>
    </source>
</evidence>
<evidence type="ECO:0000259" key="12">
    <source>
        <dbReference type="PROSITE" id="PS51671"/>
    </source>
</evidence>
<organism evidence="13 14">
    <name type="scientific">Thioflexithrix psekupsensis</name>
    <dbReference type="NCBI Taxonomy" id="1570016"/>
    <lineage>
        <taxon>Bacteria</taxon>
        <taxon>Pseudomonadati</taxon>
        <taxon>Pseudomonadota</taxon>
        <taxon>Gammaproteobacteria</taxon>
        <taxon>Thiotrichales</taxon>
        <taxon>Thioflexithrix</taxon>
    </lineage>
</organism>
<dbReference type="CDD" id="cd12174">
    <property type="entry name" value="PGDH_like_3"/>
    <property type="match status" value="1"/>
</dbReference>
<accession>A0A251X980</accession>
<comment type="catalytic activity">
    <reaction evidence="10">
        <text>(2R)-3-phosphoglycerate + NAD(+) = 3-phosphooxypyruvate + NADH + H(+)</text>
        <dbReference type="Rhea" id="RHEA:12641"/>
        <dbReference type="ChEBI" id="CHEBI:15378"/>
        <dbReference type="ChEBI" id="CHEBI:18110"/>
        <dbReference type="ChEBI" id="CHEBI:57540"/>
        <dbReference type="ChEBI" id="CHEBI:57945"/>
        <dbReference type="ChEBI" id="CHEBI:58272"/>
        <dbReference type="EC" id="1.1.1.95"/>
    </reaction>
</comment>
<evidence type="ECO:0000256" key="6">
    <source>
        <dbReference type="ARBA" id="ARBA00023002"/>
    </source>
</evidence>
<dbReference type="EMBL" id="MSLT01000012">
    <property type="protein sequence ID" value="OUD14566.1"/>
    <property type="molecule type" value="Genomic_DNA"/>
</dbReference>
<comment type="function">
    <text evidence="1">Catalyzes the reversible oxidation of 3-phospho-D-glycerate to 3-phosphonooxypyruvate, the first step of the phosphorylated L-serine biosynthesis pathway. Also catalyzes the reversible oxidation of 2-hydroxyglutarate to 2-oxoglutarate.</text>
</comment>
<dbReference type="EC" id="1.1.1.95" evidence="4"/>
<dbReference type="AlphaFoldDB" id="A0A251X980"/>
<reference evidence="13 14" key="1">
    <citation type="submission" date="2016-12" db="EMBL/GenBank/DDBJ databases">
        <title>Thioflexothrix psekupsii D3 genome sequencing and assembly.</title>
        <authorList>
            <person name="Fomenkov A."/>
            <person name="Vincze T."/>
            <person name="Grabovich M."/>
            <person name="Anton B.P."/>
            <person name="Dubinina G."/>
            <person name="Orlova M."/>
            <person name="Belousova E."/>
            <person name="Roberts R.J."/>
        </authorList>
    </citation>
    <scope>NUCLEOTIDE SEQUENCE [LARGE SCALE GENOMIC DNA]</scope>
    <source>
        <strain evidence="13">D3</strain>
    </source>
</reference>
<evidence type="ECO:0000256" key="4">
    <source>
        <dbReference type="ARBA" id="ARBA00013143"/>
    </source>
</evidence>
<dbReference type="EC" id="1.1.1.399" evidence="3"/>
<dbReference type="SUPFAM" id="SSF51735">
    <property type="entry name" value="NAD(P)-binding Rossmann-fold domains"/>
    <property type="match status" value="1"/>
</dbReference>
<keyword evidence="7" id="KW-0520">NAD</keyword>
<dbReference type="Proteomes" id="UP000194798">
    <property type="component" value="Unassembled WGS sequence"/>
</dbReference>
<keyword evidence="6 11" id="KW-0560">Oxidoreductase</keyword>
<dbReference type="Pfam" id="PF02826">
    <property type="entry name" value="2-Hacid_dh_C"/>
    <property type="match status" value="1"/>
</dbReference>
<feature type="domain" description="ACT" evidence="12">
    <location>
        <begin position="321"/>
        <end position="391"/>
    </location>
</feature>
<sequence length="393" mass="42607">MYKILTLNNIAVAGLARFPRESYEVASEMQHPDAVLVRSFDMHRWDCPDTVKAIGRAGAGVNNIPVASFTQRGIPVFNTPGANANAVKELVLSGLFIAARNLLSAAAFTQQLTGTDQHINEQVEQLKKQFVGFELAGRTLGVIGLGAIGVKVANAAEALGMNVIGYDPHITVSNAWKLSANVKNVSSVEEVLRKSEFVSLHVPLVDGTRQLLNADRLEHAKTGLVLLNFSRQAIVDETAVCAALNKGKLSHYICDFPSNQLQQQKGVITFPHLGASTREAEENCAVMVADQIRQFLEQGLISYSVNFPDMDMPINESCACRLFVANANVPHMIERISSTVARDNVNIVDMLNRSRGDVACTLLDLATPLSEATLAVLKNTEGVLSARVLTPNY</sequence>
<dbReference type="GO" id="GO:0004617">
    <property type="term" value="F:phosphoglycerate dehydrogenase activity"/>
    <property type="evidence" value="ECO:0007669"/>
    <property type="project" value="UniProtKB-EC"/>
</dbReference>
<gene>
    <name evidence="13" type="ORF">TPSD3_09775</name>
</gene>
<dbReference type="UniPathway" id="UPA00135">
    <property type="reaction ID" value="UER00196"/>
</dbReference>
<dbReference type="PROSITE" id="PS51671">
    <property type="entry name" value="ACT"/>
    <property type="match status" value="1"/>
</dbReference>
<evidence type="ECO:0000256" key="11">
    <source>
        <dbReference type="RuleBase" id="RU003719"/>
    </source>
</evidence>
<protein>
    <recommendedName>
        <fullName evidence="5">D-3-phosphoglycerate dehydrogenase</fullName>
        <ecNumber evidence="3">1.1.1.399</ecNumber>
        <ecNumber evidence="4">1.1.1.95</ecNumber>
    </recommendedName>
    <alternativeName>
        <fullName evidence="8">2-oxoglutarate reductase</fullName>
    </alternativeName>
</protein>
<evidence type="ECO:0000313" key="13">
    <source>
        <dbReference type="EMBL" id="OUD14566.1"/>
    </source>
</evidence>
<dbReference type="Gene3D" id="3.40.50.720">
    <property type="entry name" value="NAD(P)-binding Rossmann-like Domain"/>
    <property type="match status" value="2"/>
</dbReference>
<evidence type="ECO:0000313" key="14">
    <source>
        <dbReference type="Proteomes" id="UP000194798"/>
    </source>
</evidence>
<comment type="catalytic activity">
    <reaction evidence="9">
        <text>(R)-2-hydroxyglutarate + NAD(+) = 2-oxoglutarate + NADH + H(+)</text>
        <dbReference type="Rhea" id="RHEA:49612"/>
        <dbReference type="ChEBI" id="CHEBI:15378"/>
        <dbReference type="ChEBI" id="CHEBI:15801"/>
        <dbReference type="ChEBI" id="CHEBI:16810"/>
        <dbReference type="ChEBI" id="CHEBI:57540"/>
        <dbReference type="ChEBI" id="CHEBI:57945"/>
        <dbReference type="EC" id="1.1.1.399"/>
    </reaction>
</comment>
<dbReference type="Gene3D" id="3.30.70.260">
    <property type="match status" value="1"/>
</dbReference>
<dbReference type="PROSITE" id="PS00065">
    <property type="entry name" value="D_2_HYDROXYACID_DH_1"/>
    <property type="match status" value="1"/>
</dbReference>
<dbReference type="GO" id="GO:0051287">
    <property type="term" value="F:NAD binding"/>
    <property type="evidence" value="ECO:0007669"/>
    <property type="project" value="InterPro"/>
</dbReference>
<dbReference type="RefSeq" id="WP_086488346.1">
    <property type="nucleotide sequence ID" value="NZ_MSLT01000012.1"/>
</dbReference>
<evidence type="ECO:0000256" key="9">
    <source>
        <dbReference type="ARBA" id="ARBA00048126"/>
    </source>
</evidence>
<evidence type="ECO:0000256" key="3">
    <source>
        <dbReference type="ARBA" id="ARBA00013001"/>
    </source>
</evidence>
<evidence type="ECO:0000256" key="7">
    <source>
        <dbReference type="ARBA" id="ARBA00023027"/>
    </source>
</evidence>
<name>A0A251X980_9GAMM</name>
<dbReference type="InterPro" id="IPR029752">
    <property type="entry name" value="D-isomer_DH_CS1"/>
</dbReference>
<dbReference type="SUPFAM" id="SSF55021">
    <property type="entry name" value="ACT-like"/>
    <property type="match status" value="1"/>
</dbReference>
<dbReference type="PANTHER" id="PTHR42938">
    <property type="entry name" value="FORMATE DEHYDROGENASE 1"/>
    <property type="match status" value="1"/>
</dbReference>
<dbReference type="InterPro" id="IPR006140">
    <property type="entry name" value="D-isomer_DH_NAD-bd"/>
</dbReference>
<evidence type="ECO:0000256" key="8">
    <source>
        <dbReference type="ARBA" id="ARBA00030455"/>
    </source>
</evidence>
<evidence type="ECO:0000256" key="1">
    <source>
        <dbReference type="ARBA" id="ARBA00003800"/>
    </source>
</evidence>
<comment type="similarity">
    <text evidence="11">Belongs to the D-isomer specific 2-hydroxyacid dehydrogenase family.</text>
</comment>
<comment type="pathway">
    <text evidence="2">Amino-acid biosynthesis; L-serine biosynthesis; L-serine from 3-phospho-D-glycerate: step 1/3.</text>
</comment>
<dbReference type="InterPro" id="IPR006139">
    <property type="entry name" value="D-isomer_2_OHA_DH_cat_dom"/>
</dbReference>
<evidence type="ECO:0000256" key="2">
    <source>
        <dbReference type="ARBA" id="ARBA00005216"/>
    </source>
</evidence>
<evidence type="ECO:0000256" key="5">
    <source>
        <dbReference type="ARBA" id="ARBA00021582"/>
    </source>
</evidence>
<dbReference type="PANTHER" id="PTHR42938:SF47">
    <property type="entry name" value="HYDROXYPYRUVATE REDUCTASE"/>
    <property type="match status" value="1"/>
</dbReference>